<dbReference type="PROSITE" id="PS50977">
    <property type="entry name" value="HTH_TETR_2"/>
    <property type="match status" value="1"/>
</dbReference>
<dbReference type="AlphaFoldDB" id="A0A544TN17"/>
<dbReference type="PANTHER" id="PTHR30055:SF234">
    <property type="entry name" value="HTH-TYPE TRANSCRIPTIONAL REGULATOR BETI"/>
    <property type="match status" value="1"/>
</dbReference>
<evidence type="ECO:0000259" key="5">
    <source>
        <dbReference type="PROSITE" id="PS50977"/>
    </source>
</evidence>
<evidence type="ECO:0000313" key="6">
    <source>
        <dbReference type="EMBL" id="TQR18843.1"/>
    </source>
</evidence>
<dbReference type="InterPro" id="IPR009057">
    <property type="entry name" value="Homeodomain-like_sf"/>
</dbReference>
<gene>
    <name evidence="6" type="ORF">FG383_00750</name>
</gene>
<dbReference type="PRINTS" id="PR00455">
    <property type="entry name" value="HTHTETR"/>
</dbReference>
<organism evidence="6 7">
    <name type="scientific">Psychrobacillus soli</name>
    <dbReference type="NCBI Taxonomy" id="1543965"/>
    <lineage>
        <taxon>Bacteria</taxon>
        <taxon>Bacillati</taxon>
        <taxon>Bacillota</taxon>
        <taxon>Bacilli</taxon>
        <taxon>Bacillales</taxon>
        <taxon>Bacillaceae</taxon>
        <taxon>Psychrobacillus</taxon>
    </lineage>
</organism>
<name>A0A544TN17_9BACI</name>
<evidence type="ECO:0000256" key="2">
    <source>
        <dbReference type="ARBA" id="ARBA00023125"/>
    </source>
</evidence>
<evidence type="ECO:0000256" key="3">
    <source>
        <dbReference type="ARBA" id="ARBA00023163"/>
    </source>
</evidence>
<feature type="domain" description="HTH tetR-type" evidence="5">
    <location>
        <begin position="11"/>
        <end position="71"/>
    </location>
</feature>
<reference evidence="6 7" key="1">
    <citation type="submission" date="2019-05" db="EMBL/GenBank/DDBJ databases">
        <title>Psychrobacillus vulpis sp. nov., a new species isolated from feces of a red fox that inhabits in The Tablas de Daimiel Natural Park, Albacete, Spain.</title>
        <authorList>
            <person name="Rodriguez M."/>
            <person name="Reina J.C."/>
            <person name="Bejar V."/>
            <person name="Llamas I."/>
        </authorList>
    </citation>
    <scope>NUCLEOTIDE SEQUENCE [LARGE SCALE GENOMIC DNA]</scope>
    <source>
        <strain evidence="6 7">NHI-2</strain>
    </source>
</reference>
<dbReference type="GO" id="GO:0003700">
    <property type="term" value="F:DNA-binding transcription factor activity"/>
    <property type="evidence" value="ECO:0007669"/>
    <property type="project" value="TreeGrafter"/>
</dbReference>
<dbReference type="Pfam" id="PF00440">
    <property type="entry name" value="TetR_N"/>
    <property type="match status" value="1"/>
</dbReference>
<protein>
    <submittedName>
        <fullName evidence="6">TetR/AcrR family transcriptional regulator</fullName>
    </submittedName>
</protein>
<keyword evidence="2 4" id="KW-0238">DNA-binding</keyword>
<dbReference type="SUPFAM" id="SSF46689">
    <property type="entry name" value="Homeodomain-like"/>
    <property type="match status" value="1"/>
</dbReference>
<dbReference type="Proteomes" id="UP000318937">
    <property type="component" value="Unassembled WGS sequence"/>
</dbReference>
<keyword evidence="3" id="KW-0804">Transcription</keyword>
<dbReference type="InterPro" id="IPR001647">
    <property type="entry name" value="HTH_TetR"/>
</dbReference>
<dbReference type="EMBL" id="VDGG01000001">
    <property type="protein sequence ID" value="TQR18843.1"/>
    <property type="molecule type" value="Genomic_DNA"/>
</dbReference>
<proteinExistence type="predicted"/>
<keyword evidence="1" id="KW-0805">Transcription regulation</keyword>
<keyword evidence="7" id="KW-1185">Reference proteome</keyword>
<dbReference type="RefSeq" id="WP_142604926.1">
    <property type="nucleotide sequence ID" value="NZ_VDGG01000001.1"/>
</dbReference>
<sequence>MPLSVREQNKSTRYQHIVSAAERLFLDRGLDSVQMQDVANEAEVGIATVFRYFPKKDKLIVAVAIQNLERILPAFEEIAASPKTAYVRLEDVLNYLLEEDQNSPPGNSSKFREAFESYASFTKEPLPDIDDYIEIQKQISNSLNPIIEDGKTDGSIRTDLAIKETLITIINTFGTFVNNVVLKAPISFLEEDIDPHIQQRLLKDILLSYVRPV</sequence>
<evidence type="ECO:0000256" key="1">
    <source>
        <dbReference type="ARBA" id="ARBA00023015"/>
    </source>
</evidence>
<dbReference type="PANTHER" id="PTHR30055">
    <property type="entry name" value="HTH-TYPE TRANSCRIPTIONAL REGULATOR RUTR"/>
    <property type="match status" value="1"/>
</dbReference>
<dbReference type="InterPro" id="IPR050109">
    <property type="entry name" value="HTH-type_TetR-like_transc_reg"/>
</dbReference>
<dbReference type="GO" id="GO:0000976">
    <property type="term" value="F:transcription cis-regulatory region binding"/>
    <property type="evidence" value="ECO:0007669"/>
    <property type="project" value="TreeGrafter"/>
</dbReference>
<feature type="DNA-binding region" description="H-T-H motif" evidence="4">
    <location>
        <begin position="34"/>
        <end position="53"/>
    </location>
</feature>
<evidence type="ECO:0000313" key="7">
    <source>
        <dbReference type="Proteomes" id="UP000318937"/>
    </source>
</evidence>
<accession>A0A544TN17</accession>
<evidence type="ECO:0000256" key="4">
    <source>
        <dbReference type="PROSITE-ProRule" id="PRU00335"/>
    </source>
</evidence>
<comment type="caution">
    <text evidence="6">The sequence shown here is derived from an EMBL/GenBank/DDBJ whole genome shotgun (WGS) entry which is preliminary data.</text>
</comment>
<dbReference type="Gene3D" id="1.10.357.10">
    <property type="entry name" value="Tetracycline Repressor, domain 2"/>
    <property type="match status" value="1"/>
</dbReference>
<dbReference type="OrthoDB" id="2388018at2"/>